<dbReference type="Pfam" id="PF00593">
    <property type="entry name" value="TonB_dep_Rec_b-barrel"/>
    <property type="match status" value="1"/>
</dbReference>
<gene>
    <name evidence="14" type="ORF">I4902_07185</name>
</gene>
<evidence type="ECO:0000256" key="11">
    <source>
        <dbReference type="SAM" id="SignalP"/>
    </source>
</evidence>
<dbReference type="Gene3D" id="2.40.170.20">
    <property type="entry name" value="TonB-dependent receptor, beta-barrel domain"/>
    <property type="match status" value="1"/>
</dbReference>
<keyword evidence="4 9" id="KW-1134">Transmembrane beta strand</keyword>
<keyword evidence="15" id="KW-1185">Reference proteome</keyword>
<evidence type="ECO:0000256" key="3">
    <source>
        <dbReference type="ARBA" id="ARBA00022448"/>
    </source>
</evidence>
<evidence type="ECO:0000256" key="9">
    <source>
        <dbReference type="PROSITE-ProRule" id="PRU01360"/>
    </source>
</evidence>
<evidence type="ECO:0000313" key="14">
    <source>
        <dbReference type="EMBL" id="MBG2879051.1"/>
    </source>
</evidence>
<keyword evidence="3 9" id="KW-0813">Transport</keyword>
<evidence type="ECO:0000256" key="6">
    <source>
        <dbReference type="ARBA" id="ARBA00023077"/>
    </source>
</evidence>
<feature type="domain" description="TonB-dependent receptor plug" evidence="13">
    <location>
        <begin position="59"/>
        <end position="156"/>
    </location>
</feature>
<evidence type="ECO:0000259" key="12">
    <source>
        <dbReference type="Pfam" id="PF00593"/>
    </source>
</evidence>
<keyword evidence="11" id="KW-0732">Signal</keyword>
<sequence>MDIYGMCMLKKHFKYSGIATAICLLYTPIASAHLEKTKTDPLTVIGHKYNEIEHNFQSTIESSTPRAQTASTAGEMLKEVAGITLSGTGVTNGTNILMRGYDQKGVKILVDGIHQPLENTMNNLGGVFLDPSLIKNINVKHGSASTVHGEGAMGGVVAFNTLDPQSILEKNRNLGAKLFSSYSSADRHFSYGGIIAGQHTLFSGLVSYTQRQRGPILLADGQKMDNNESINNYFAKIYLYPTNNQTFIFSARHYDNSGEQREVLHRMGGFGKTESNQVYRDTQQKNYSLTHHYAPESNLWIDLTTHLYYSQFNIEQTFLTDVKLTERERKNNIKGNIGTLETRTQSTYGGKLENYTSVTPHDHLNLSVILGTEAYRQKMGSNEKAKNFPLAEMDYAATWLQSTLSTPLLPLSLTAGVRYHYYKSTPNKDVDSVIYNHAVRISDASKLMHKASYRGTTENIKLTFTATPWLQLYTSYSTAFRAPTLSEMFNDSLHFKKGYLKSYWIPNPYLNPERNQTWEYGGKLSFQQLLSKNDALEIKAAYFDTLSKDYISYAEWMGTFLGRTSLKAYNIANVYIEGVDIALRYTHTWLSAGLSYNRTKTFQLTDSETISPVRPEILTAFIQVPIAKTSFSLGWSGQFASATDTKSGYNGIVAPHNKGKEVTRLQEIIQQFPGYAVHDFSLSYQSKKNKDLQATLMLANAFNYEYFSTRGVPQEGRNIKMSVSYRW</sequence>
<comment type="caution">
    <text evidence="14">The sequence shown here is derived from an EMBL/GenBank/DDBJ whole genome shotgun (WGS) entry which is preliminary data.</text>
</comment>
<dbReference type="InterPro" id="IPR011276">
    <property type="entry name" value="TonB_haem/Hb_rcpt"/>
</dbReference>
<evidence type="ECO:0000256" key="2">
    <source>
        <dbReference type="ARBA" id="ARBA00009810"/>
    </source>
</evidence>
<dbReference type="InterPro" id="IPR000531">
    <property type="entry name" value="Beta-barrel_TonB"/>
</dbReference>
<dbReference type="EMBL" id="JADSJP010000009">
    <property type="protein sequence ID" value="MBG2879051.1"/>
    <property type="molecule type" value="Genomic_DNA"/>
</dbReference>
<feature type="domain" description="TonB-dependent receptor-like beta-barrel" evidence="12">
    <location>
        <begin position="232"/>
        <end position="696"/>
    </location>
</feature>
<dbReference type="InterPro" id="IPR037066">
    <property type="entry name" value="Plug_dom_sf"/>
</dbReference>
<keyword evidence="14" id="KW-0675">Receptor</keyword>
<evidence type="ECO:0000256" key="1">
    <source>
        <dbReference type="ARBA" id="ARBA00004571"/>
    </source>
</evidence>
<dbReference type="RefSeq" id="WP_196566036.1">
    <property type="nucleotide sequence ID" value="NZ_JADRYY010000002.1"/>
</dbReference>
<comment type="subcellular location">
    <subcellularLocation>
        <location evidence="1 9">Cell outer membrane</location>
        <topology evidence="1 9">Multi-pass membrane protein</topology>
    </subcellularLocation>
</comment>
<feature type="signal peptide" evidence="11">
    <location>
        <begin position="1"/>
        <end position="32"/>
    </location>
</feature>
<accession>A0ABS0ISQ5</accession>
<feature type="chain" id="PRO_5047052074" evidence="11">
    <location>
        <begin position="33"/>
        <end position="727"/>
    </location>
</feature>
<reference evidence="14 15" key="1">
    <citation type="submission" date="2020-11" db="EMBL/GenBank/DDBJ databases">
        <title>Enhanced detection system for hospital associated transmission using whole genome sequencing surveillance.</title>
        <authorList>
            <person name="Harrison L.H."/>
            <person name="Van Tyne D."/>
            <person name="Marsh J.W."/>
            <person name="Griffith M.P."/>
            <person name="Snyder D.J."/>
            <person name="Cooper V.S."/>
            <person name="Mustapha M."/>
        </authorList>
    </citation>
    <scope>NUCLEOTIDE SEQUENCE [LARGE SCALE GENOMIC DNA]</scope>
    <source>
        <strain evidence="14 15">PR00075</strain>
    </source>
</reference>
<keyword evidence="8 9" id="KW-0998">Cell outer membrane</keyword>
<evidence type="ECO:0000256" key="5">
    <source>
        <dbReference type="ARBA" id="ARBA00022692"/>
    </source>
</evidence>
<dbReference type="NCBIfam" id="TIGR01785">
    <property type="entry name" value="TonB-hemin"/>
    <property type="match status" value="1"/>
</dbReference>
<dbReference type="InterPro" id="IPR036942">
    <property type="entry name" value="Beta-barrel_TonB_sf"/>
</dbReference>
<name>A0ABS0ISQ5_9GAMM</name>
<evidence type="ECO:0000256" key="7">
    <source>
        <dbReference type="ARBA" id="ARBA00023136"/>
    </source>
</evidence>
<keyword evidence="6 10" id="KW-0798">TonB box</keyword>
<dbReference type="PROSITE" id="PS52016">
    <property type="entry name" value="TONB_DEPENDENT_REC_3"/>
    <property type="match status" value="1"/>
</dbReference>
<dbReference type="Gene3D" id="2.170.130.10">
    <property type="entry name" value="TonB-dependent receptor, plug domain"/>
    <property type="match status" value="1"/>
</dbReference>
<evidence type="ECO:0000256" key="8">
    <source>
        <dbReference type="ARBA" id="ARBA00023237"/>
    </source>
</evidence>
<dbReference type="PANTHER" id="PTHR30069:SF41">
    <property type="entry name" value="HEME_HEMOPEXIN UTILIZATION PROTEIN C"/>
    <property type="match status" value="1"/>
</dbReference>
<dbReference type="PANTHER" id="PTHR30069">
    <property type="entry name" value="TONB-DEPENDENT OUTER MEMBRANE RECEPTOR"/>
    <property type="match status" value="1"/>
</dbReference>
<keyword evidence="7 9" id="KW-0472">Membrane</keyword>
<evidence type="ECO:0000256" key="10">
    <source>
        <dbReference type="RuleBase" id="RU003357"/>
    </source>
</evidence>
<evidence type="ECO:0000256" key="4">
    <source>
        <dbReference type="ARBA" id="ARBA00022452"/>
    </source>
</evidence>
<comment type="similarity">
    <text evidence="2 9 10">Belongs to the TonB-dependent receptor family.</text>
</comment>
<dbReference type="CDD" id="cd01347">
    <property type="entry name" value="ligand_gated_channel"/>
    <property type="match status" value="1"/>
</dbReference>
<keyword evidence="5 9" id="KW-0812">Transmembrane</keyword>
<evidence type="ECO:0000313" key="15">
    <source>
        <dbReference type="Proteomes" id="UP000614721"/>
    </source>
</evidence>
<dbReference type="Proteomes" id="UP000614721">
    <property type="component" value="Unassembled WGS sequence"/>
</dbReference>
<dbReference type="InterPro" id="IPR012910">
    <property type="entry name" value="Plug_dom"/>
</dbReference>
<dbReference type="SUPFAM" id="SSF56935">
    <property type="entry name" value="Porins"/>
    <property type="match status" value="1"/>
</dbReference>
<dbReference type="InterPro" id="IPR039426">
    <property type="entry name" value="TonB-dep_rcpt-like"/>
</dbReference>
<protein>
    <submittedName>
        <fullName evidence="14">TonB-dependent receptor</fullName>
    </submittedName>
</protein>
<evidence type="ECO:0000259" key="13">
    <source>
        <dbReference type="Pfam" id="PF07715"/>
    </source>
</evidence>
<organism evidence="14 15">
    <name type="scientific">Proteus alimentorum</name>
    <dbReference type="NCBI Taxonomy" id="1973495"/>
    <lineage>
        <taxon>Bacteria</taxon>
        <taxon>Pseudomonadati</taxon>
        <taxon>Pseudomonadota</taxon>
        <taxon>Gammaproteobacteria</taxon>
        <taxon>Enterobacterales</taxon>
        <taxon>Morganellaceae</taxon>
        <taxon>Proteus</taxon>
    </lineage>
</organism>
<proteinExistence type="inferred from homology"/>
<dbReference type="Pfam" id="PF07715">
    <property type="entry name" value="Plug"/>
    <property type="match status" value="1"/>
</dbReference>